<proteinExistence type="predicted"/>
<reference evidence="1 2" key="1">
    <citation type="submission" date="2019-05" db="EMBL/GenBank/DDBJ databases">
        <title>Mikania micrantha, genome provides insights into the molecular mechanism of rapid growth.</title>
        <authorList>
            <person name="Liu B."/>
        </authorList>
    </citation>
    <scope>NUCLEOTIDE SEQUENCE [LARGE SCALE GENOMIC DNA]</scope>
    <source>
        <strain evidence="1">NLD-2019</strain>
        <tissue evidence="1">Leaf</tissue>
    </source>
</reference>
<name>A0A5N6LW46_9ASTR</name>
<dbReference type="AlphaFoldDB" id="A0A5N6LW46"/>
<organism evidence="1 2">
    <name type="scientific">Mikania micrantha</name>
    <name type="common">bitter vine</name>
    <dbReference type="NCBI Taxonomy" id="192012"/>
    <lineage>
        <taxon>Eukaryota</taxon>
        <taxon>Viridiplantae</taxon>
        <taxon>Streptophyta</taxon>
        <taxon>Embryophyta</taxon>
        <taxon>Tracheophyta</taxon>
        <taxon>Spermatophyta</taxon>
        <taxon>Magnoliopsida</taxon>
        <taxon>eudicotyledons</taxon>
        <taxon>Gunneridae</taxon>
        <taxon>Pentapetalae</taxon>
        <taxon>asterids</taxon>
        <taxon>campanulids</taxon>
        <taxon>Asterales</taxon>
        <taxon>Asteraceae</taxon>
        <taxon>Asteroideae</taxon>
        <taxon>Heliantheae alliance</taxon>
        <taxon>Eupatorieae</taxon>
        <taxon>Mikania</taxon>
    </lineage>
</organism>
<protein>
    <submittedName>
        <fullName evidence="1">Uncharacterized protein</fullName>
    </submittedName>
</protein>
<dbReference type="EMBL" id="SZYD01000018">
    <property type="protein sequence ID" value="KAD2805525.1"/>
    <property type="molecule type" value="Genomic_DNA"/>
</dbReference>
<gene>
    <name evidence="1" type="ORF">E3N88_38902</name>
</gene>
<evidence type="ECO:0000313" key="1">
    <source>
        <dbReference type="EMBL" id="KAD2805525.1"/>
    </source>
</evidence>
<accession>A0A5N6LW46</accession>
<dbReference type="Proteomes" id="UP000326396">
    <property type="component" value="Linkage Group LG8"/>
</dbReference>
<keyword evidence="2" id="KW-1185">Reference proteome</keyword>
<evidence type="ECO:0000313" key="2">
    <source>
        <dbReference type="Proteomes" id="UP000326396"/>
    </source>
</evidence>
<comment type="caution">
    <text evidence="1">The sequence shown here is derived from an EMBL/GenBank/DDBJ whole genome shotgun (WGS) entry which is preliminary data.</text>
</comment>
<sequence length="70" mass="8175">MTQEDLIEKIDLIPDVDLKEVGEKGEKHEVTYCGVFTTRHMEMFMGSQQKTFDCGLKILRHNNEVKLTLY</sequence>